<dbReference type="Pfam" id="PF00085">
    <property type="entry name" value="Thioredoxin"/>
    <property type="match status" value="1"/>
</dbReference>
<accession>A0A2V3IQL7</accession>
<feature type="transmembrane region" description="Helical" evidence="5">
    <location>
        <begin position="20"/>
        <end position="41"/>
    </location>
</feature>
<keyword evidence="3 5" id="KW-1133">Transmembrane helix</keyword>
<dbReference type="GO" id="GO:0016853">
    <property type="term" value="F:isomerase activity"/>
    <property type="evidence" value="ECO:0007669"/>
    <property type="project" value="UniProtKB-KW"/>
</dbReference>
<dbReference type="OrthoDB" id="72053at2759"/>
<dbReference type="GO" id="GO:0005783">
    <property type="term" value="C:endoplasmic reticulum"/>
    <property type="evidence" value="ECO:0007669"/>
    <property type="project" value="TreeGrafter"/>
</dbReference>
<dbReference type="InterPro" id="IPR039542">
    <property type="entry name" value="Erv_N"/>
</dbReference>
<evidence type="ECO:0000256" key="3">
    <source>
        <dbReference type="ARBA" id="ARBA00022989"/>
    </source>
</evidence>
<gene>
    <name evidence="7" type="ORF">BWQ96_05845</name>
</gene>
<dbReference type="Gene3D" id="3.40.30.10">
    <property type="entry name" value="Glutaredoxin"/>
    <property type="match status" value="1"/>
</dbReference>
<comment type="subcellular location">
    <subcellularLocation>
        <location evidence="1">Membrane</location>
    </subcellularLocation>
</comment>
<dbReference type="InterPro" id="IPR013766">
    <property type="entry name" value="Thioredoxin_domain"/>
</dbReference>
<evidence type="ECO:0000313" key="8">
    <source>
        <dbReference type="Proteomes" id="UP000247409"/>
    </source>
</evidence>
<comment type="caution">
    <text evidence="7">The sequence shown here is derived from an EMBL/GenBank/DDBJ whole genome shotgun (WGS) entry which is preliminary data.</text>
</comment>
<dbReference type="Pfam" id="PF13850">
    <property type="entry name" value="ERGIC_N"/>
    <property type="match status" value="1"/>
</dbReference>
<name>A0A2V3IQL7_9FLOR</name>
<dbReference type="GO" id="GO:0030134">
    <property type="term" value="C:COPII-coated ER to Golgi transport vesicle"/>
    <property type="evidence" value="ECO:0007669"/>
    <property type="project" value="TreeGrafter"/>
</dbReference>
<evidence type="ECO:0000313" key="7">
    <source>
        <dbReference type="EMBL" id="PXF44402.1"/>
    </source>
</evidence>
<dbReference type="SUPFAM" id="SSF52833">
    <property type="entry name" value="Thioredoxin-like"/>
    <property type="match status" value="1"/>
</dbReference>
<dbReference type="AlphaFoldDB" id="A0A2V3IQL7"/>
<dbReference type="PANTHER" id="PTHR10984:SF37">
    <property type="entry name" value="PROTEIN DISULFIDE-ISOMERASE 5-3"/>
    <property type="match status" value="1"/>
</dbReference>
<reference evidence="7 8" key="1">
    <citation type="journal article" date="2018" name="Mol. Biol. Evol.">
        <title>Analysis of the draft genome of the red seaweed Gracilariopsis chorda provides insights into genome size evolution in Rhodophyta.</title>
        <authorList>
            <person name="Lee J."/>
            <person name="Yang E.C."/>
            <person name="Graf L."/>
            <person name="Yang J.H."/>
            <person name="Qiu H."/>
            <person name="Zel Zion U."/>
            <person name="Chan C.X."/>
            <person name="Stephens T.G."/>
            <person name="Weber A.P.M."/>
            <person name="Boo G.H."/>
            <person name="Boo S.M."/>
            <person name="Kim K.M."/>
            <person name="Shin Y."/>
            <person name="Jung M."/>
            <person name="Lee S.J."/>
            <person name="Yim H.S."/>
            <person name="Lee J.H."/>
            <person name="Bhattacharya D."/>
            <person name="Yoon H.S."/>
        </authorList>
    </citation>
    <scope>NUCLEOTIDE SEQUENCE [LARGE SCALE GENOMIC DNA]</scope>
    <source>
        <strain evidence="7 8">SKKU-2015</strain>
        <tissue evidence="7">Whole body</tissue>
    </source>
</reference>
<proteinExistence type="predicted"/>
<organism evidence="7 8">
    <name type="scientific">Gracilariopsis chorda</name>
    <dbReference type="NCBI Taxonomy" id="448386"/>
    <lineage>
        <taxon>Eukaryota</taxon>
        <taxon>Rhodophyta</taxon>
        <taxon>Florideophyceae</taxon>
        <taxon>Rhodymeniophycidae</taxon>
        <taxon>Gracilariales</taxon>
        <taxon>Gracilariaceae</taxon>
        <taxon>Gracilariopsis</taxon>
    </lineage>
</organism>
<dbReference type="PROSITE" id="PS51352">
    <property type="entry name" value="THIOREDOXIN_2"/>
    <property type="match status" value="1"/>
</dbReference>
<evidence type="ECO:0000259" key="6">
    <source>
        <dbReference type="PROSITE" id="PS51352"/>
    </source>
</evidence>
<dbReference type="PANTHER" id="PTHR10984">
    <property type="entry name" value="ENDOPLASMIC RETICULUM-GOLGI INTERMEDIATE COMPARTMENT PROTEIN"/>
    <property type="match status" value="1"/>
</dbReference>
<sequence>MLKLSSYDVFRKLPRDLTHGTSHGGILSVLAVAVIVLVFFFELWTYLAGEVETAVMLDTNTEQSLQINFKITTLQLPCEFTSVDVWDYLGNTRLDLNKDVHKTIVTGPVGEKILGAYSDGNRFSNGDSVEEVKAQIGLSEAEEINADNFEQKLAANHWSFVDFFAPWCIHCVRLAPTWEAFAKTVHDKDIRVKVFKVDCTKNEFLCKTQRIMGYPTLRVYQGKTPKQPDHTGKRTVSNLLTWMESMTNEHAHTNTRTHSDEGCLIEGRVWVNRVPGKFHITAKSDNHDLDPKATNISHIVHHFSFGSPLPRSIIRHLPADVKRNINPLDGRMFINREEHTTHEHYIKVVSTHYRVGKSSLLSRSDSLGYQMATSNHRFKSDPSVPEAIFAFDLSPTAVVIIQGGKRWYEFVTSLCAIIGGIFTVVSLFDGAVYSVAKRVKGAQGKQS</sequence>
<feature type="domain" description="Thioredoxin" evidence="6">
    <location>
        <begin position="123"/>
        <end position="248"/>
    </location>
</feature>
<evidence type="ECO:0000256" key="5">
    <source>
        <dbReference type="SAM" id="Phobius"/>
    </source>
</evidence>
<evidence type="ECO:0000256" key="1">
    <source>
        <dbReference type="ARBA" id="ARBA00004370"/>
    </source>
</evidence>
<evidence type="ECO:0000256" key="4">
    <source>
        <dbReference type="ARBA" id="ARBA00023136"/>
    </source>
</evidence>
<protein>
    <submittedName>
        <fullName evidence="7">Protein disulfide-isomerase 5-4</fullName>
    </submittedName>
</protein>
<dbReference type="Pfam" id="PF07970">
    <property type="entry name" value="COPIIcoated_ERV"/>
    <property type="match status" value="1"/>
</dbReference>
<keyword evidence="7" id="KW-0413">Isomerase</keyword>
<dbReference type="InterPro" id="IPR036249">
    <property type="entry name" value="Thioredoxin-like_sf"/>
</dbReference>
<dbReference type="InterPro" id="IPR045888">
    <property type="entry name" value="Erv"/>
</dbReference>
<evidence type="ECO:0000256" key="2">
    <source>
        <dbReference type="ARBA" id="ARBA00022692"/>
    </source>
</evidence>
<dbReference type="CDD" id="cd02961">
    <property type="entry name" value="PDI_a_family"/>
    <property type="match status" value="1"/>
</dbReference>
<dbReference type="GO" id="GO:0016020">
    <property type="term" value="C:membrane"/>
    <property type="evidence" value="ECO:0007669"/>
    <property type="project" value="UniProtKB-SubCell"/>
</dbReference>
<dbReference type="InterPro" id="IPR012936">
    <property type="entry name" value="Erv_C"/>
</dbReference>
<feature type="transmembrane region" description="Helical" evidence="5">
    <location>
        <begin position="410"/>
        <end position="436"/>
    </location>
</feature>
<keyword evidence="2 5" id="KW-0812">Transmembrane</keyword>
<keyword evidence="4 5" id="KW-0472">Membrane</keyword>
<dbReference type="STRING" id="448386.A0A2V3IQL7"/>
<dbReference type="Proteomes" id="UP000247409">
    <property type="component" value="Unassembled WGS sequence"/>
</dbReference>
<keyword evidence="8" id="KW-1185">Reference proteome</keyword>
<dbReference type="EMBL" id="NBIV01000092">
    <property type="protein sequence ID" value="PXF44402.1"/>
    <property type="molecule type" value="Genomic_DNA"/>
</dbReference>